<dbReference type="EMBL" id="JAMLJN010000009">
    <property type="protein sequence ID" value="MCL9770809.1"/>
    <property type="molecule type" value="Genomic_DNA"/>
</dbReference>
<accession>A0ABT0TIM2</accession>
<keyword evidence="4" id="KW-1185">Reference proteome</keyword>
<dbReference type="InterPro" id="IPR041489">
    <property type="entry name" value="PDZ_6"/>
</dbReference>
<dbReference type="Pfam" id="PF17820">
    <property type="entry name" value="PDZ_6"/>
    <property type="match status" value="1"/>
</dbReference>
<dbReference type="InterPro" id="IPR001969">
    <property type="entry name" value="Aspartic_peptidase_AS"/>
</dbReference>
<dbReference type="SUPFAM" id="SSF50156">
    <property type="entry name" value="PDZ domain-like"/>
    <property type="match status" value="1"/>
</dbReference>
<reference evidence="3 4" key="1">
    <citation type="submission" date="2022-05" db="EMBL/GenBank/DDBJ databases">
        <title>Flavobacterium sp., isolated from activated sludge.</title>
        <authorList>
            <person name="Ran Q."/>
        </authorList>
    </citation>
    <scope>NUCLEOTIDE SEQUENCE [LARGE SCALE GENOMIC DNA]</scope>
    <source>
        <strain evidence="3 4">HXWNR69</strain>
    </source>
</reference>
<dbReference type="RefSeq" id="WP_250582482.1">
    <property type="nucleotide sequence ID" value="NZ_JAMLJN010000009.1"/>
</dbReference>
<dbReference type="InterPro" id="IPR001478">
    <property type="entry name" value="PDZ"/>
</dbReference>
<organism evidence="3 4">
    <name type="scientific">Flavobacterium fragile</name>
    <dbReference type="NCBI Taxonomy" id="2949085"/>
    <lineage>
        <taxon>Bacteria</taxon>
        <taxon>Pseudomonadati</taxon>
        <taxon>Bacteroidota</taxon>
        <taxon>Flavobacteriia</taxon>
        <taxon>Flavobacteriales</taxon>
        <taxon>Flavobacteriaceae</taxon>
        <taxon>Flavobacterium</taxon>
    </lineage>
</organism>
<evidence type="ECO:0000259" key="2">
    <source>
        <dbReference type="PROSITE" id="PS50106"/>
    </source>
</evidence>
<gene>
    <name evidence="3" type="ORF">NAT47_10305</name>
</gene>
<dbReference type="Pfam" id="PF13650">
    <property type="entry name" value="Asp_protease_2"/>
    <property type="match status" value="1"/>
</dbReference>
<protein>
    <submittedName>
        <fullName evidence="3">PDZ domain-containing protein</fullName>
    </submittedName>
</protein>
<keyword evidence="1" id="KW-0732">Signal</keyword>
<evidence type="ECO:0000313" key="3">
    <source>
        <dbReference type="EMBL" id="MCL9770809.1"/>
    </source>
</evidence>
<dbReference type="PROSITE" id="PS50106">
    <property type="entry name" value="PDZ"/>
    <property type="match status" value="1"/>
</dbReference>
<sequence>MKKVLQVTLLLLTLLTQAQNTTIWNSKRDKIKIPFQMANNLIIVNVIFNGIHLKMIADTGASKSIIFSVPQNDSIEIKKAKLITISGPGINEKVQGYLSHQNQLQVGNYIDKNFEAIFVFDREINFVNRLGIPVNGILGSSFFKNYLVEIDYERRKIILHKTKKILRNTDRFDKTNVDFINERPYININSNLNSDEINLKLLFDTGLSDGLWLFENDNIKCGPQYIEDFLGKAISGDVYGKKSRVKSLAFKKNILENALVSYPVVSFFDKTNLAENRNGTLGGEVIKRFNWILDYESKIFYFVKNKFYDLPFNYNMSGIEVQHSGFQLVQEKVEQAFTTNVINVNKDVSAGNQSEFYKFELKPNFEIYALRKNSPAEKAGLLIGDVIVKINNKPSYKLTIQSVVDLFQSQEGKQITLLVERKGKYFTYKFQLEKVL</sequence>
<evidence type="ECO:0000313" key="4">
    <source>
        <dbReference type="Proteomes" id="UP001203342"/>
    </source>
</evidence>
<dbReference type="SUPFAM" id="SSF50630">
    <property type="entry name" value="Acid proteases"/>
    <property type="match status" value="1"/>
</dbReference>
<feature type="chain" id="PRO_5045445954" evidence="1">
    <location>
        <begin position="19"/>
        <end position="436"/>
    </location>
</feature>
<dbReference type="Proteomes" id="UP001203342">
    <property type="component" value="Unassembled WGS sequence"/>
</dbReference>
<feature type="signal peptide" evidence="1">
    <location>
        <begin position="1"/>
        <end position="18"/>
    </location>
</feature>
<dbReference type="Gene3D" id="2.30.42.10">
    <property type="match status" value="1"/>
</dbReference>
<name>A0ABT0TIM2_9FLAO</name>
<dbReference type="Gene3D" id="2.40.70.10">
    <property type="entry name" value="Acid Proteases"/>
    <property type="match status" value="1"/>
</dbReference>
<dbReference type="InterPro" id="IPR021109">
    <property type="entry name" value="Peptidase_aspartic_dom_sf"/>
</dbReference>
<evidence type="ECO:0000256" key="1">
    <source>
        <dbReference type="SAM" id="SignalP"/>
    </source>
</evidence>
<dbReference type="InterPro" id="IPR036034">
    <property type="entry name" value="PDZ_sf"/>
</dbReference>
<dbReference type="CDD" id="cd05483">
    <property type="entry name" value="retropepsin_like_bacteria"/>
    <property type="match status" value="1"/>
</dbReference>
<proteinExistence type="predicted"/>
<dbReference type="PROSITE" id="PS00141">
    <property type="entry name" value="ASP_PROTEASE"/>
    <property type="match status" value="1"/>
</dbReference>
<feature type="domain" description="PDZ" evidence="2">
    <location>
        <begin position="341"/>
        <end position="422"/>
    </location>
</feature>
<dbReference type="InterPro" id="IPR034122">
    <property type="entry name" value="Retropepsin-like_bacterial"/>
</dbReference>
<dbReference type="SMART" id="SM00228">
    <property type="entry name" value="PDZ"/>
    <property type="match status" value="1"/>
</dbReference>
<comment type="caution">
    <text evidence="3">The sequence shown here is derived from an EMBL/GenBank/DDBJ whole genome shotgun (WGS) entry which is preliminary data.</text>
</comment>